<accession>A0AAW1XPW2</accession>
<dbReference type="Gene3D" id="3.30.160.20">
    <property type="match status" value="1"/>
</dbReference>
<dbReference type="SUPFAM" id="SSF54768">
    <property type="entry name" value="dsRNA-binding domain-like"/>
    <property type="match status" value="1"/>
</dbReference>
<keyword evidence="1" id="KW-0694">RNA-binding</keyword>
<dbReference type="EMBL" id="JBEDUW010000003">
    <property type="protein sequence ID" value="KAK9938602.1"/>
    <property type="molecule type" value="Genomic_DNA"/>
</dbReference>
<keyword evidence="4" id="KW-1185">Reference proteome</keyword>
<protein>
    <recommendedName>
        <fullName evidence="2">DRBM domain-containing protein</fullName>
    </recommendedName>
</protein>
<proteinExistence type="predicted"/>
<dbReference type="Proteomes" id="UP001457282">
    <property type="component" value="Unassembled WGS sequence"/>
</dbReference>
<evidence type="ECO:0000256" key="1">
    <source>
        <dbReference type="PROSITE-ProRule" id="PRU00266"/>
    </source>
</evidence>
<dbReference type="PROSITE" id="PS50137">
    <property type="entry name" value="DS_RBD"/>
    <property type="match status" value="1"/>
</dbReference>
<reference evidence="3 4" key="1">
    <citation type="journal article" date="2023" name="G3 (Bethesda)">
        <title>A chromosome-length genome assembly and annotation of blackberry (Rubus argutus, cv. 'Hillquist').</title>
        <authorList>
            <person name="Bruna T."/>
            <person name="Aryal R."/>
            <person name="Dudchenko O."/>
            <person name="Sargent D.J."/>
            <person name="Mead D."/>
            <person name="Buti M."/>
            <person name="Cavallini A."/>
            <person name="Hytonen T."/>
            <person name="Andres J."/>
            <person name="Pham M."/>
            <person name="Weisz D."/>
            <person name="Mascagni F."/>
            <person name="Usai G."/>
            <person name="Natali L."/>
            <person name="Bassil N."/>
            <person name="Fernandez G.E."/>
            <person name="Lomsadze A."/>
            <person name="Armour M."/>
            <person name="Olukolu B."/>
            <person name="Poorten T."/>
            <person name="Britton C."/>
            <person name="Davik J."/>
            <person name="Ashrafi H."/>
            <person name="Aiden E.L."/>
            <person name="Borodovsky M."/>
            <person name="Worthington M."/>
        </authorList>
    </citation>
    <scope>NUCLEOTIDE SEQUENCE [LARGE SCALE GENOMIC DNA]</scope>
    <source>
        <strain evidence="3">PI 553951</strain>
    </source>
</reference>
<sequence>MCINNPSVEVIAGMDGSFPIEGAKQELHQLCVKKKWPEPIYMIEHESGPPHEMKFVSTVQIATIDSVLCMTGDEKSRRRQAENSAASLMILALHDSDYKFRHVLEPVVTLEE</sequence>
<name>A0AAW1XPW2_RUBAR</name>
<feature type="domain" description="DRBM" evidence="2">
    <location>
        <begin position="22"/>
        <end position="95"/>
    </location>
</feature>
<gene>
    <name evidence="3" type="ORF">M0R45_015330</name>
</gene>
<evidence type="ECO:0000313" key="3">
    <source>
        <dbReference type="EMBL" id="KAK9938602.1"/>
    </source>
</evidence>
<dbReference type="AlphaFoldDB" id="A0AAW1XPW2"/>
<dbReference type="InterPro" id="IPR014720">
    <property type="entry name" value="dsRBD_dom"/>
</dbReference>
<dbReference type="Pfam" id="PF14709">
    <property type="entry name" value="DND1_DSRM"/>
    <property type="match status" value="1"/>
</dbReference>
<dbReference type="SMART" id="SM00358">
    <property type="entry name" value="DSRM"/>
    <property type="match status" value="1"/>
</dbReference>
<comment type="caution">
    <text evidence="3">The sequence shown here is derived from an EMBL/GenBank/DDBJ whole genome shotgun (WGS) entry which is preliminary data.</text>
</comment>
<evidence type="ECO:0000259" key="2">
    <source>
        <dbReference type="PROSITE" id="PS50137"/>
    </source>
</evidence>
<organism evidence="3 4">
    <name type="scientific">Rubus argutus</name>
    <name type="common">Southern blackberry</name>
    <dbReference type="NCBI Taxonomy" id="59490"/>
    <lineage>
        <taxon>Eukaryota</taxon>
        <taxon>Viridiplantae</taxon>
        <taxon>Streptophyta</taxon>
        <taxon>Embryophyta</taxon>
        <taxon>Tracheophyta</taxon>
        <taxon>Spermatophyta</taxon>
        <taxon>Magnoliopsida</taxon>
        <taxon>eudicotyledons</taxon>
        <taxon>Gunneridae</taxon>
        <taxon>Pentapetalae</taxon>
        <taxon>rosids</taxon>
        <taxon>fabids</taxon>
        <taxon>Rosales</taxon>
        <taxon>Rosaceae</taxon>
        <taxon>Rosoideae</taxon>
        <taxon>Rosoideae incertae sedis</taxon>
        <taxon>Rubus</taxon>
    </lineage>
</organism>
<dbReference type="GO" id="GO:0003723">
    <property type="term" value="F:RNA binding"/>
    <property type="evidence" value="ECO:0007669"/>
    <property type="project" value="UniProtKB-UniRule"/>
</dbReference>
<evidence type="ECO:0000313" key="4">
    <source>
        <dbReference type="Proteomes" id="UP001457282"/>
    </source>
</evidence>